<dbReference type="InterPro" id="IPR011842">
    <property type="entry name" value="PQQ_synth_PqqB"/>
</dbReference>
<dbReference type="SUPFAM" id="SSF56281">
    <property type="entry name" value="Metallo-hydrolase/oxidoreductase"/>
    <property type="match status" value="1"/>
</dbReference>
<evidence type="ECO:0000256" key="2">
    <source>
        <dbReference type="ARBA" id="ARBA00008481"/>
    </source>
</evidence>
<dbReference type="NCBIfam" id="TIGR02108">
    <property type="entry name" value="PQQ_syn_pqqB"/>
    <property type="match status" value="1"/>
</dbReference>
<proteinExistence type="inferred from homology"/>
<keyword evidence="5 6" id="KW-0884">PQQ biosynthesis</keyword>
<sequence>MYIKVLGAGAGGGLPQWNCGCRNCNDARAGHLPAMTQSSLAVSANGQDWAVLNASPDIRQQFADTPQLAPTGLRVSPLRSVVLTNGDIDHVAGLLTLREKTPFTVFATAQTLEILETNAVFGVLDPALVSRSPIALEAAFTPLTGMEITAFAVPGKVALYLEQGDDVDTNAMGEQTIGLRLSASGRTVFYIPGCAAVTDALLAQVADADLLLFDGTVWQNDEMPTMGAGAKTGARMGHVAMDGPDGSIARLAGLTCRKVFVHINNTNPALQPDGPERATLSAAGWDIAADGMEITV</sequence>
<evidence type="ECO:0000313" key="8">
    <source>
        <dbReference type="EMBL" id="TDL90407.1"/>
    </source>
</evidence>
<evidence type="ECO:0000256" key="3">
    <source>
        <dbReference type="ARBA" id="ARBA00015084"/>
    </source>
</evidence>
<comment type="caution">
    <text evidence="8">The sequence shown here is derived from an EMBL/GenBank/DDBJ whole genome shotgun (WGS) entry which is preliminary data.</text>
</comment>
<evidence type="ECO:0000256" key="4">
    <source>
        <dbReference type="ARBA" id="ARBA00022448"/>
    </source>
</evidence>
<accession>A0A4R6B178</accession>
<dbReference type="Pfam" id="PF12706">
    <property type="entry name" value="Lactamase_B_2"/>
    <property type="match status" value="1"/>
</dbReference>
<dbReference type="UniPathway" id="UPA00539"/>
<protein>
    <recommendedName>
        <fullName evidence="3 6">Coenzyme PQQ synthesis protein B</fullName>
    </recommendedName>
    <alternativeName>
        <fullName evidence="6">Pyrroloquinoline quinone biosynthesis protein B</fullName>
    </alternativeName>
</protein>
<dbReference type="EMBL" id="SMZO01000009">
    <property type="protein sequence ID" value="TDL90407.1"/>
    <property type="molecule type" value="Genomic_DNA"/>
</dbReference>
<comment type="pathway">
    <text evidence="1 6">Cofactor biosynthesis; pyrroloquinoline quinone biosynthesis.</text>
</comment>
<organism evidence="8 9">
    <name type="scientific">Meridianimarinicoccus aquatilis</name>
    <dbReference type="NCBI Taxonomy" id="2552766"/>
    <lineage>
        <taxon>Bacteria</taxon>
        <taxon>Pseudomonadati</taxon>
        <taxon>Pseudomonadota</taxon>
        <taxon>Alphaproteobacteria</taxon>
        <taxon>Rhodobacterales</taxon>
        <taxon>Paracoccaceae</taxon>
        <taxon>Meridianimarinicoccus</taxon>
    </lineage>
</organism>
<dbReference type="GO" id="GO:0018189">
    <property type="term" value="P:pyrroloquinoline quinone biosynthetic process"/>
    <property type="evidence" value="ECO:0007669"/>
    <property type="project" value="UniProtKB-UniRule"/>
</dbReference>
<evidence type="ECO:0000256" key="6">
    <source>
        <dbReference type="HAMAP-Rule" id="MF_00653"/>
    </source>
</evidence>
<gene>
    <name evidence="6 8" type="primary">pqqB</name>
    <name evidence="8" type="ORF">E2L05_05640</name>
</gene>
<dbReference type="InterPro" id="IPR036866">
    <property type="entry name" value="RibonucZ/Hydroxyglut_hydro"/>
</dbReference>
<feature type="domain" description="Metallo-beta-lactamase" evidence="7">
    <location>
        <begin position="49"/>
        <end position="263"/>
    </location>
</feature>
<keyword evidence="9" id="KW-1185">Reference proteome</keyword>
<evidence type="ECO:0000256" key="5">
    <source>
        <dbReference type="ARBA" id="ARBA00022905"/>
    </source>
</evidence>
<evidence type="ECO:0000313" key="9">
    <source>
        <dbReference type="Proteomes" id="UP000294562"/>
    </source>
</evidence>
<dbReference type="RefSeq" id="WP_133341922.1">
    <property type="nucleotide sequence ID" value="NZ_SMZO01000009.1"/>
</dbReference>
<comment type="similarity">
    <text evidence="2 6">Belongs to the PqqB family.</text>
</comment>
<keyword evidence="4 6" id="KW-0813">Transport</keyword>
<evidence type="ECO:0000256" key="1">
    <source>
        <dbReference type="ARBA" id="ARBA00004886"/>
    </source>
</evidence>
<comment type="function">
    <text evidence="6">May be involved in the transport of PQQ or its precursor to the periplasm.</text>
</comment>
<dbReference type="Gene3D" id="3.60.15.10">
    <property type="entry name" value="Ribonuclease Z/Hydroxyacylglutathione hydrolase-like"/>
    <property type="match status" value="1"/>
</dbReference>
<dbReference type="Proteomes" id="UP000294562">
    <property type="component" value="Unassembled WGS sequence"/>
</dbReference>
<name>A0A4R6B178_9RHOB</name>
<dbReference type="OrthoDB" id="9778305at2"/>
<dbReference type="HAMAP" id="MF_00653">
    <property type="entry name" value="PQQ_syn_PqqB"/>
    <property type="match status" value="1"/>
</dbReference>
<evidence type="ECO:0000259" key="7">
    <source>
        <dbReference type="Pfam" id="PF12706"/>
    </source>
</evidence>
<dbReference type="InterPro" id="IPR001279">
    <property type="entry name" value="Metallo-B-lactamas"/>
</dbReference>
<reference evidence="8 9" key="1">
    <citation type="submission" date="2019-03" db="EMBL/GenBank/DDBJ databases">
        <title>Rhodobacteraceae bacterium SM1902, a new member of the family Rhodobacteraceae isolated from Yantai.</title>
        <authorList>
            <person name="Sun Y."/>
        </authorList>
    </citation>
    <scope>NUCLEOTIDE SEQUENCE [LARGE SCALE GENOMIC DNA]</scope>
    <source>
        <strain evidence="8 9">SM1902</strain>
    </source>
</reference>
<dbReference type="AlphaFoldDB" id="A0A4R6B178"/>